<dbReference type="PROSITE" id="PS50005">
    <property type="entry name" value="TPR"/>
    <property type="match status" value="2"/>
</dbReference>
<keyword evidence="2 3" id="KW-0802">TPR repeat</keyword>
<feature type="repeat" description="TPR" evidence="3">
    <location>
        <begin position="105"/>
        <end position="138"/>
    </location>
</feature>
<organism evidence="5 6">
    <name type="scientific">Sphingomonas natans</name>
    <dbReference type="NCBI Taxonomy" id="3063330"/>
    <lineage>
        <taxon>Bacteria</taxon>
        <taxon>Pseudomonadati</taxon>
        <taxon>Pseudomonadota</taxon>
        <taxon>Alphaproteobacteria</taxon>
        <taxon>Sphingomonadales</taxon>
        <taxon>Sphingomonadaceae</taxon>
        <taxon>Sphingomonas</taxon>
    </lineage>
</organism>
<evidence type="ECO:0000313" key="5">
    <source>
        <dbReference type="EMBL" id="MDO6416799.1"/>
    </source>
</evidence>
<evidence type="ECO:0000313" key="6">
    <source>
        <dbReference type="Proteomes" id="UP001169764"/>
    </source>
</evidence>
<dbReference type="Proteomes" id="UP001169764">
    <property type="component" value="Unassembled WGS sequence"/>
</dbReference>
<evidence type="ECO:0000259" key="4">
    <source>
        <dbReference type="Pfam" id="PF23914"/>
    </source>
</evidence>
<reference evidence="5" key="1">
    <citation type="submission" date="2023-07" db="EMBL/GenBank/DDBJ databases">
        <authorList>
            <person name="Kim M."/>
        </authorList>
    </citation>
    <scope>NUCLEOTIDE SEQUENCE</scope>
    <source>
        <strain evidence="5">BIUV-7</strain>
    </source>
</reference>
<dbReference type="PANTHER" id="PTHR45586">
    <property type="entry name" value="TPR REPEAT-CONTAINING PROTEIN PA4667"/>
    <property type="match status" value="1"/>
</dbReference>
<dbReference type="InterPro" id="IPR019734">
    <property type="entry name" value="TPR_rpt"/>
</dbReference>
<dbReference type="InterPro" id="IPR056413">
    <property type="entry name" value="TPR_CcmH_CycH"/>
</dbReference>
<proteinExistence type="predicted"/>
<sequence>MNSIFPRFDVASRVLFIVLALLLAGLVAGCGRNTTKAIALEAQADNLIAAGDAVRAADTLDKALSYDGNDPGRWVKLGRVRRDLGQPSPAAAAFQQAFDLDPANIEAMQNLAVLYIAGRRFQEAKRVVDPLLSLSPNDIAGVLATGAIAYYEEDYPTALKIADEMIQLTPDSKEGYILKAHVLEKTGHPIQAARLLEQRMQTMPDDTDMGEQLLQLYRSFGNVEGVRSISIRLAKLKPVDPRYQLESLRAFQAKGAVADRERVTAYLVKRYANNPSVLGAVADFWLGALPLDEATQRIAQAAAAGNGLTKAALVGRLIRSGALDEAATLLGPVATQPVTDANVDLHAMYSNLLMAQGKVAAARDQARMTLAFDSGNDVALLTRARAHVARKEYDEAITDAQSVIADDPANESAAVLIADIYAAQGNDMLAASAYADAQSAAPRSIGPVRARTAWLIRRGRAAEAAQVAGLFARQVNRDDAWRLYETMCQAANDPFCLAQARSHGAS</sequence>
<keyword evidence="1" id="KW-0677">Repeat</keyword>
<gene>
    <name evidence="5" type="ORF">Q4F19_20620</name>
</gene>
<dbReference type="PANTHER" id="PTHR45586:SF1">
    <property type="entry name" value="LIPOPOLYSACCHARIDE ASSEMBLY PROTEIN B"/>
    <property type="match status" value="1"/>
</dbReference>
<feature type="domain" description="Cytochrome c-type biogenesis protein H TPR" evidence="4">
    <location>
        <begin position="60"/>
        <end position="173"/>
    </location>
</feature>
<dbReference type="EMBL" id="JAUOTP010000012">
    <property type="protein sequence ID" value="MDO6416799.1"/>
    <property type="molecule type" value="Genomic_DNA"/>
</dbReference>
<accession>A0ABT8YEL4</accession>
<protein>
    <submittedName>
        <fullName evidence="5">Tetratricopeptide repeat protein</fullName>
    </submittedName>
</protein>
<dbReference type="SMART" id="SM00028">
    <property type="entry name" value="TPR"/>
    <property type="match status" value="4"/>
</dbReference>
<dbReference type="Gene3D" id="1.25.40.10">
    <property type="entry name" value="Tetratricopeptide repeat domain"/>
    <property type="match status" value="2"/>
</dbReference>
<comment type="caution">
    <text evidence="5">The sequence shown here is derived from an EMBL/GenBank/DDBJ whole genome shotgun (WGS) entry which is preliminary data.</text>
</comment>
<dbReference type="InterPro" id="IPR011990">
    <property type="entry name" value="TPR-like_helical_dom_sf"/>
</dbReference>
<dbReference type="Pfam" id="PF23914">
    <property type="entry name" value="TPR_CcmH_CycH"/>
    <property type="match status" value="1"/>
</dbReference>
<feature type="repeat" description="TPR" evidence="3">
    <location>
        <begin position="71"/>
        <end position="104"/>
    </location>
</feature>
<evidence type="ECO:0000256" key="2">
    <source>
        <dbReference type="ARBA" id="ARBA00022803"/>
    </source>
</evidence>
<dbReference type="SUPFAM" id="SSF48452">
    <property type="entry name" value="TPR-like"/>
    <property type="match status" value="2"/>
</dbReference>
<keyword evidence="6" id="KW-1185">Reference proteome</keyword>
<dbReference type="PROSITE" id="PS51257">
    <property type="entry name" value="PROKAR_LIPOPROTEIN"/>
    <property type="match status" value="1"/>
</dbReference>
<name>A0ABT8YEL4_9SPHN</name>
<evidence type="ECO:0000256" key="1">
    <source>
        <dbReference type="ARBA" id="ARBA00022737"/>
    </source>
</evidence>
<dbReference type="InterPro" id="IPR051012">
    <property type="entry name" value="CellSynth/LPSAsmb/PSIAsmb"/>
</dbReference>
<evidence type="ECO:0000256" key="3">
    <source>
        <dbReference type="PROSITE-ProRule" id="PRU00339"/>
    </source>
</evidence>
<dbReference type="Pfam" id="PF13432">
    <property type="entry name" value="TPR_16"/>
    <property type="match status" value="1"/>
</dbReference>